<dbReference type="EMBL" id="PDUG01000001">
    <property type="protein sequence ID" value="PIC53803.1"/>
    <property type="molecule type" value="Genomic_DNA"/>
</dbReference>
<comment type="caution">
    <text evidence="3">The sequence shown here is derived from an EMBL/GenBank/DDBJ whole genome shotgun (WGS) entry which is preliminary data.</text>
</comment>
<dbReference type="STRING" id="1611254.A0A2G5VPV2"/>
<feature type="domain" description="DUF7154" evidence="2">
    <location>
        <begin position="597"/>
        <end position="703"/>
    </location>
</feature>
<keyword evidence="4" id="KW-1185">Reference proteome</keyword>
<protein>
    <recommendedName>
        <fullName evidence="2">DUF7154 domain-containing protein</fullName>
    </recommendedName>
</protein>
<evidence type="ECO:0000313" key="4">
    <source>
        <dbReference type="Proteomes" id="UP000230233"/>
    </source>
</evidence>
<dbReference type="Pfam" id="PF23673">
    <property type="entry name" value="DUF7154"/>
    <property type="match status" value="1"/>
</dbReference>
<evidence type="ECO:0000259" key="2">
    <source>
        <dbReference type="Pfam" id="PF23673"/>
    </source>
</evidence>
<dbReference type="PANTHER" id="PTHR23062">
    <property type="entry name" value="HYPOTHETICAL PROTEIN C.ELEGANS"/>
    <property type="match status" value="1"/>
</dbReference>
<proteinExistence type="predicted"/>
<evidence type="ECO:0000256" key="1">
    <source>
        <dbReference type="SAM" id="MobiDB-lite"/>
    </source>
</evidence>
<sequence>MGTCETQLVDQSNINDYIKSSNPFYKSVISSNLVVPIYSNTGCSVLLKCREGSNLLIFDQSGLGVWFGSKTANGTCDEPTRSWDLDTGNGMEDPTSFEQILATCVEKLTPTTTTSEEPTVTQDATGSTAPTISLGSTVSLDTTVTQDVNATVSSGPTVTQEDTSTVSPCQCQSLGLDESNIWDFVNQTNPFYPVLKNADLKIPESRNVDGPCTRTMYCEDGYNLMVFDDTGLGKMFGANPALGSCHVDSQTWDVDTGSEDGPTSFHQLFGTCLKKSETPSTSTTAPITTTSVPPTTTTAENCECQAYPLDSSKIANYINDTNPFYSILINSSDERVPLLNLNGCTVSMSCDTVGWSLLIFDDTGLSKLFNGLPATGKCNSETQKWKMNTGNSEGPTNFHQLMGVCLKNVVCRAQATRKLVVLYSNDFPTEVVKKPLEAIKPVYGFERYSLLRIDDVEENGMQDFEGNFNDIVQSKIQTDPTRSFPSTETGSDVLAAINKYIIENSPARVCGTVMLVLLKRMPNENDASETAQLLREHHINLYVISSKTPSGGSNMATMYKLASEVNGLCFYDSEDYFVNAIKHMGMGREPNLVYAYNPKVSWKDTLVMPQMKIGGVPGVSQNVTIAFTIHDTPTPSTFRNLTLAWTGSETSGYSVVTSESIKEFGDTNHHGFLQELPTDTYDMTLDYTYFSDAVVELQFRVYTGEILTFPYKIPGSCPSENLDNSNIKSFLNPINPFYKTITSLTLKSPVFIKNECDGSMYCEGQEDDLLVFDSTGLGKIFRGEQVHGTCNRSTEAWDVDTGNGPEILTSFKELYGTCMSRDTCNCTAIPMNHTTIRSFIDQDSPFFDVLTSSESQSPILNTSGCSASMTCPPGFNLVLFDSTGLGKMFDATRATGTCDSKSQKWKIDTGSKIRLTTFREMFGVCVPNENPDTLATTTPTDLSTPSPNEFNCTTLDNTTFILAYSNDVNLKAFTNAWLSIVNAKTSSGEQNPTYSLFGRTRYDLDEVENVEFFDSWKSLNESVFANLPNPSLSTSQGRITNDIFNMLDMVLNITDVSICGAHLFVFGHHFTSAPEEVVLNRAVRMNDEHMMLVMTFDYDLTVPAYDASDIYQLATYVYASVITFDVNFRIPGMFLEASKPYVYYVPTSGFIVANYSGYLTGTITFPSNESFISINFGGIRSSGTVSVRLALAAVSNDGIEITKDYTDNEFYYEEHGIVNPGDWWFRLDYVTSPRTSNTSNSEPDPDVRGQWEFIHFRVFDKTFFLTYHSVILADTSPMNTQLFIFLFSIYWNTVASQECSCPSENLDNSNIKSFLNPINPFYKTITSLTLKSPIFTKNECEGSMYCEGQEDDLLVFDSTGLGKIFREEQVHGTCNQSAKAWDVDTGNGPEILTSFKELYGTCISRATCNCTAIPMNHTMIRSFIDQDSPFFDILTSSESQSPVFTSSGCSGSMACPSGSNLVLFDSTGLGKMFVTTSATGTCDSKSQKWKIDTGSKIRLTTFREMFGVCVPNENPDTLATTTPTDLSTPSPNEFNCTTLDNTTFILAYSNDVNLKAFTNAWLSIVNAKTSSGEQNPTYSLFGRTRYDLDEVEKVEFFDSWKSLNESVFANLPNPSLSTSQGRITNDIFNMLDIILNIRDVSICGAHLFVFGHHFTSAPEEVILNRAVGMNIEHILLVMTFDYDLTVPAYDASDIYQLATYVYASVITFDVNFRIPGMFLEASKPYVYYVPTSGFIVANYSGYLTGTITFPSNESFISINFGGIRSSGTVSVRLALAAVSNDGIEITKDYTDNEFYYEEHGIVNPGDWWFRLDYVTSPRTSNTSNSEPDPDVRGQWEFIHFRVFDKTFFLTYHSVILADTSPMNTQLFIFLFSIYWNTVASQECSCPSENLDNSNIKSFLNPINPFYKTITSLTLKSPIFTKNECEGSMYCEGQEDDLLVFDSTGLGKIFRGEQVRGTCNQSTEAWDVDTGNGPEILTSFKELYGTCISRATCNCTAMPMNHTMIRSFIDQDSPFFEMLTSSESPSPILNTSGCSGSMACQSGFNLVLFDSTGLGKMFDTTSASGTCDSKSQKWKIDTGSKIRLTTFREMFGVCVPNETPDNLATTTPTDLSTTSPNWVNCTTMDNGTFILAYSNDVNLKAFTDAWLSIVNAKTSSGEQNPTYSLFGRYRYDLDEVENVEFFDSWKSLNESVFANLPNPSLSTSQGRITNDIFNLLDIIFNITDVSICGAHLFVFGHHFTSSPKMPDMAIKINEKHIMLVMTFDYDLAVPAYEASDIYQLAAYVYASVITFDVNFRIPGIFLEASKPYIHHVNSFGAAANESGWTYTFGMVVPSNHSVISMNFGGIRSFHFTSVTIWWHNYETYGTIEMNKTFTGAIHKNQTGCSWFKSGELQSIKRLLDPDTVSAFKLSNIDPETCPIHDEVGREGHLVGRSRKLYRDFYSNYTVAYFGGSWNFEYSPTVFCEGENDKLFKRSRGAWCIQWRYSQSSGFNQSQAENECSRYNMALSGLDSKEEFEHVKEYSARLFNFTLWDPPLSGFRIAGVRKPECIGNSNCQGITFMRSQTPTNNSNAAATCSRGLVKGVLTGLDTPEEFDFIKECVDFGVNDTMKPTFGTWLGGVRKPECIGNSNCQGIKAFSFSDPTLSENPTGYLWNPNQPDGNSNDCLAWTMNPDGSYGVSDFP</sequence>
<gene>
    <name evidence="3" type="primary">Cnig_chr_I.g3349</name>
    <name evidence="3" type="ORF">B9Z55_003349</name>
</gene>
<dbReference type="InterPro" id="IPR016187">
    <property type="entry name" value="CTDL_fold"/>
</dbReference>
<reference evidence="4" key="1">
    <citation type="submission" date="2017-10" db="EMBL/GenBank/DDBJ databases">
        <title>Rapid genome shrinkage in a self-fertile nematode reveals novel sperm competition proteins.</title>
        <authorList>
            <person name="Yin D."/>
            <person name="Schwarz E.M."/>
            <person name="Thomas C.G."/>
            <person name="Felde R.L."/>
            <person name="Korf I.F."/>
            <person name="Cutter A.D."/>
            <person name="Schartner C.M."/>
            <person name="Ralston E.J."/>
            <person name="Meyer B.J."/>
            <person name="Haag E.S."/>
        </authorList>
    </citation>
    <scope>NUCLEOTIDE SEQUENCE [LARGE SCALE GENOMIC DNA]</scope>
    <source>
        <strain evidence="4">JU1422</strain>
    </source>
</reference>
<dbReference type="PANTHER" id="PTHR23062:SF3">
    <property type="entry name" value="ANF_RECEPTOR DOMAIN-CONTAINING PROTEIN-RELATED"/>
    <property type="match status" value="1"/>
</dbReference>
<organism evidence="3 4">
    <name type="scientific">Caenorhabditis nigoni</name>
    <dbReference type="NCBI Taxonomy" id="1611254"/>
    <lineage>
        <taxon>Eukaryota</taxon>
        <taxon>Metazoa</taxon>
        <taxon>Ecdysozoa</taxon>
        <taxon>Nematoda</taxon>
        <taxon>Chromadorea</taxon>
        <taxon>Rhabditida</taxon>
        <taxon>Rhabditina</taxon>
        <taxon>Rhabditomorpha</taxon>
        <taxon>Rhabditoidea</taxon>
        <taxon>Rhabditidae</taxon>
        <taxon>Peloderinae</taxon>
        <taxon>Caenorhabditis</taxon>
    </lineage>
</organism>
<evidence type="ECO:0000313" key="3">
    <source>
        <dbReference type="EMBL" id="PIC53803.1"/>
    </source>
</evidence>
<accession>A0A2G5VPV2</accession>
<feature type="compositionally biased region" description="Low complexity" evidence="1">
    <location>
        <begin position="111"/>
        <end position="121"/>
    </location>
</feature>
<feature type="compositionally biased region" description="Polar residues" evidence="1">
    <location>
        <begin position="122"/>
        <end position="133"/>
    </location>
</feature>
<dbReference type="InterPro" id="IPR055578">
    <property type="entry name" value="DUF7154"/>
</dbReference>
<feature type="region of interest" description="Disordered" evidence="1">
    <location>
        <begin position="111"/>
        <end position="133"/>
    </location>
</feature>
<name>A0A2G5VPV2_9PELO</name>
<dbReference type="Proteomes" id="UP000230233">
    <property type="component" value="Chromosome I"/>
</dbReference>
<dbReference type="GO" id="GO:0045087">
    <property type="term" value="P:innate immune response"/>
    <property type="evidence" value="ECO:0007669"/>
    <property type="project" value="TreeGrafter"/>
</dbReference>
<dbReference type="SUPFAM" id="SSF56436">
    <property type="entry name" value="C-type lectin-like"/>
    <property type="match status" value="1"/>
</dbReference>